<accession>A0A1Q9CQJ8</accession>
<organism evidence="1 2">
    <name type="scientific">Symbiodinium microadriaticum</name>
    <name type="common">Dinoflagellate</name>
    <name type="synonym">Zooxanthella microadriatica</name>
    <dbReference type="NCBI Taxonomy" id="2951"/>
    <lineage>
        <taxon>Eukaryota</taxon>
        <taxon>Sar</taxon>
        <taxon>Alveolata</taxon>
        <taxon>Dinophyceae</taxon>
        <taxon>Suessiales</taxon>
        <taxon>Symbiodiniaceae</taxon>
        <taxon>Symbiodinium</taxon>
    </lineage>
</organism>
<gene>
    <name evidence="1" type="ORF">AK812_SmicGene33835</name>
</gene>
<reference evidence="1 2" key="1">
    <citation type="submission" date="2016-02" db="EMBL/GenBank/DDBJ databases">
        <title>Genome analysis of coral dinoflagellate symbionts highlights evolutionary adaptations to a symbiotic lifestyle.</title>
        <authorList>
            <person name="Aranda M."/>
            <person name="Li Y."/>
            <person name="Liew Y.J."/>
            <person name="Baumgarten S."/>
            <person name="Simakov O."/>
            <person name="Wilson M."/>
            <person name="Piel J."/>
            <person name="Ashoor H."/>
            <person name="Bougouffa S."/>
            <person name="Bajic V.B."/>
            <person name="Ryu T."/>
            <person name="Ravasi T."/>
            <person name="Bayer T."/>
            <person name="Micklem G."/>
            <person name="Kim H."/>
            <person name="Bhak J."/>
            <person name="Lajeunesse T.C."/>
            <person name="Voolstra C.R."/>
        </authorList>
    </citation>
    <scope>NUCLEOTIDE SEQUENCE [LARGE SCALE GENOMIC DNA]</scope>
    <source>
        <strain evidence="1 2">CCMP2467</strain>
    </source>
</reference>
<dbReference type="EMBL" id="LSRX01000989">
    <property type="protein sequence ID" value="OLP85202.1"/>
    <property type="molecule type" value="Genomic_DNA"/>
</dbReference>
<sequence>MRFWILWTLNDEYRSVFSVALTAGYLEALKLDDVFSEDFNGGGPAAAAGDFDGILCTVSLAWLKKGSMPMGSPDARALFD</sequence>
<comment type="caution">
    <text evidence="1">The sequence shown here is derived from an EMBL/GenBank/DDBJ whole genome shotgun (WGS) entry which is preliminary data.</text>
</comment>
<protein>
    <submittedName>
        <fullName evidence="1">Uncharacterized protein</fullName>
    </submittedName>
</protein>
<proteinExistence type="predicted"/>
<keyword evidence="2" id="KW-1185">Reference proteome</keyword>
<name>A0A1Q9CQJ8_SYMMI</name>
<dbReference type="OrthoDB" id="10281659at2759"/>
<dbReference type="Proteomes" id="UP000186817">
    <property type="component" value="Unassembled WGS sequence"/>
</dbReference>
<dbReference type="AlphaFoldDB" id="A0A1Q9CQJ8"/>
<evidence type="ECO:0000313" key="2">
    <source>
        <dbReference type="Proteomes" id="UP000186817"/>
    </source>
</evidence>
<evidence type="ECO:0000313" key="1">
    <source>
        <dbReference type="EMBL" id="OLP85202.1"/>
    </source>
</evidence>